<feature type="transmembrane region" description="Helical" evidence="1">
    <location>
        <begin position="12"/>
        <end position="30"/>
    </location>
</feature>
<evidence type="ECO:0000256" key="1">
    <source>
        <dbReference type="SAM" id="Phobius"/>
    </source>
</evidence>
<sequence length="375" mass="41005">MGGIRIPTYFRAHPFMVSGVAFCVLSWILEWQSWHGLTPLEIAVSVIYLLLTVGIALSPLVFSGMVVALALADFPYPPVLHGPTIIWGTWLALGILGYSCRMRVSIPATILVSLGAIAQELIRQVPLVSGDITFACSFLLAGLSGVAMRRNHELHVLRERVRQREIRQEHQRQDLRMLRKLHDDIGGTLAYAIRICQNGQLIESTDALRSTLASVEQELSSGLSDLRSNVLLPLSASTGTSTDIPRPARPRGKTHELATLISSCRQRLCTAGFDGIIHIRGSLSAHQAGIVAQLLPELCNNILKHGQGTYRILVLCDPSGSMRLCSSNPMRPLDRGCQSRQHGLGLVAQFVQEHGGTVTTMPDGDEWHVLIDIPA</sequence>
<organism evidence="2 3">
    <name type="scientific">Bifidobacterium cuniculi</name>
    <dbReference type="NCBI Taxonomy" id="1688"/>
    <lineage>
        <taxon>Bacteria</taxon>
        <taxon>Bacillati</taxon>
        <taxon>Actinomycetota</taxon>
        <taxon>Actinomycetes</taxon>
        <taxon>Bifidobacteriales</taxon>
        <taxon>Bifidobacteriaceae</taxon>
        <taxon>Bifidobacterium</taxon>
    </lineage>
</organism>
<dbReference type="GO" id="GO:0016301">
    <property type="term" value="F:kinase activity"/>
    <property type="evidence" value="ECO:0007669"/>
    <property type="project" value="UniProtKB-KW"/>
</dbReference>
<dbReference type="Proteomes" id="UP000029067">
    <property type="component" value="Unassembled WGS sequence"/>
</dbReference>
<keyword evidence="1" id="KW-1133">Transmembrane helix</keyword>
<feature type="transmembrane region" description="Helical" evidence="1">
    <location>
        <begin position="42"/>
        <end position="72"/>
    </location>
</feature>
<dbReference type="EMBL" id="JGYV01000001">
    <property type="protein sequence ID" value="KFI65582.1"/>
    <property type="molecule type" value="Genomic_DNA"/>
</dbReference>
<comment type="caution">
    <text evidence="2">The sequence shown here is derived from an EMBL/GenBank/DDBJ whole genome shotgun (WGS) entry which is preliminary data.</text>
</comment>
<keyword evidence="1" id="KW-0472">Membrane</keyword>
<dbReference type="AlphaFoldDB" id="A0A087B3I2"/>
<evidence type="ECO:0000313" key="2">
    <source>
        <dbReference type="EMBL" id="KFI65582.1"/>
    </source>
</evidence>
<gene>
    <name evidence="2" type="ORF">BCUN_0075</name>
</gene>
<dbReference type="STRING" id="1688.BCUN_0075"/>
<name>A0A087B3I2_9BIFI</name>
<keyword evidence="2" id="KW-0418">Kinase</keyword>
<dbReference type="RefSeq" id="WP_033514830.1">
    <property type="nucleotide sequence ID" value="NZ_JGYV01000001.1"/>
</dbReference>
<proteinExistence type="predicted"/>
<dbReference type="Gene3D" id="3.30.565.10">
    <property type="entry name" value="Histidine kinase-like ATPase, C-terminal domain"/>
    <property type="match status" value="1"/>
</dbReference>
<feature type="transmembrane region" description="Helical" evidence="1">
    <location>
        <begin position="128"/>
        <end position="148"/>
    </location>
</feature>
<dbReference type="InterPro" id="IPR036890">
    <property type="entry name" value="HATPase_C_sf"/>
</dbReference>
<dbReference type="eggNOG" id="COG4585">
    <property type="taxonomic scope" value="Bacteria"/>
</dbReference>
<accession>A0A087B3I2</accession>
<protein>
    <submittedName>
        <fullName evidence="2">Signal transduction histidine kinase</fullName>
    </submittedName>
</protein>
<keyword evidence="2" id="KW-0808">Transferase</keyword>
<keyword evidence="3" id="KW-1185">Reference proteome</keyword>
<evidence type="ECO:0000313" key="3">
    <source>
        <dbReference type="Proteomes" id="UP000029067"/>
    </source>
</evidence>
<reference evidence="2 3" key="1">
    <citation type="submission" date="2014-03" db="EMBL/GenBank/DDBJ databases">
        <title>Genomics of Bifidobacteria.</title>
        <authorList>
            <person name="Ventura M."/>
            <person name="Milani C."/>
            <person name="Lugli G.A."/>
        </authorList>
    </citation>
    <scope>NUCLEOTIDE SEQUENCE [LARGE SCALE GENOMIC DNA]</scope>
    <source>
        <strain evidence="2 3">LMG 10738</strain>
    </source>
</reference>
<feature type="transmembrane region" description="Helical" evidence="1">
    <location>
        <begin position="78"/>
        <end position="97"/>
    </location>
</feature>
<keyword evidence="1" id="KW-0812">Transmembrane</keyword>
<dbReference type="OrthoDB" id="3240582at2"/>